<dbReference type="Proteomes" id="UP000232875">
    <property type="component" value="Unassembled WGS sequence"/>
</dbReference>
<feature type="signal peptide" evidence="4">
    <location>
        <begin position="1"/>
        <end position="22"/>
    </location>
</feature>
<feature type="chain" id="PRO_5014703246" evidence="4">
    <location>
        <begin position="23"/>
        <end position="507"/>
    </location>
</feature>
<protein>
    <submittedName>
        <fullName evidence="5">Uncharacterized protein</fullName>
    </submittedName>
</protein>
<organism evidence="5 6">
    <name type="scientific">Malassezia vespertilionis</name>
    <dbReference type="NCBI Taxonomy" id="2020962"/>
    <lineage>
        <taxon>Eukaryota</taxon>
        <taxon>Fungi</taxon>
        <taxon>Dikarya</taxon>
        <taxon>Basidiomycota</taxon>
        <taxon>Ustilaginomycotina</taxon>
        <taxon>Malasseziomycetes</taxon>
        <taxon>Malasseziales</taxon>
        <taxon>Malasseziaceae</taxon>
        <taxon>Malassezia</taxon>
    </lineage>
</organism>
<sequence>MLSVNSALKLLAGICIFSQVTGSVVPTDGFEMHNFLGRRGSNSGAGSIEDPGIFPGPDGRSQFLKGWPELPPLPGAKIDNETFVVGKQKAVITTYINEKYDASKIKRVVIQLHGEYRDAWNQWMYANMSATKAAKASKDINLDEILVVAPMFFSIEDQGAYPVDSDGVSNSHALIWNQNGWGDVADAIYPVFDADGNLSNPSYNFTSRAVDKAHKASRQSSRSMKSASTKAHSTKKGKRNLVGLSDKRAESDGPLLASLDALDAYSKYFSDKGRFPNLKMIVMAGFSMGGQTVGRYITFRKDTENDDRINYWVASPASFMYLNSSRPVPNPEKCSGYDDYKYGLSGKLPAYFNRSVDTQKDILNRYLTRKTTYLVGSDDSSAGDTSCSAMVQGHDHVDRMHNWVNLVLPYLPGNPTPGKMPKIISAAVVDGVAHNAAGIILSTAGVQSLFLMDYNGRGLDASGPSVLKPGEDERGIPQNAAPHGPSPILSLYGSLLAVVASLVLRML</sequence>
<dbReference type="Gene3D" id="3.40.50.1820">
    <property type="entry name" value="alpha/beta hydrolase"/>
    <property type="match status" value="1"/>
</dbReference>
<proteinExistence type="predicted"/>
<accession>A0A2N1J9P9</accession>
<feature type="compositionally biased region" description="Low complexity" evidence="3">
    <location>
        <begin position="218"/>
        <end position="231"/>
    </location>
</feature>
<dbReference type="EMBL" id="KZ454992">
    <property type="protein sequence ID" value="PKI83266.1"/>
    <property type="molecule type" value="Genomic_DNA"/>
</dbReference>
<evidence type="ECO:0000313" key="5">
    <source>
        <dbReference type="EMBL" id="PKI83266.1"/>
    </source>
</evidence>
<evidence type="ECO:0000256" key="2">
    <source>
        <dbReference type="ARBA" id="ARBA00048461"/>
    </source>
</evidence>
<evidence type="ECO:0000313" key="6">
    <source>
        <dbReference type="Proteomes" id="UP000232875"/>
    </source>
</evidence>
<feature type="region of interest" description="Disordered" evidence="3">
    <location>
        <begin position="209"/>
        <end position="244"/>
    </location>
</feature>
<evidence type="ECO:0000256" key="1">
    <source>
        <dbReference type="ARBA" id="ARBA00047591"/>
    </source>
</evidence>
<comment type="catalytic activity">
    <reaction evidence="2">
        <text>a monoacylglycerol + H2O = glycerol + a fatty acid + H(+)</text>
        <dbReference type="Rhea" id="RHEA:15245"/>
        <dbReference type="ChEBI" id="CHEBI:15377"/>
        <dbReference type="ChEBI" id="CHEBI:15378"/>
        <dbReference type="ChEBI" id="CHEBI:17408"/>
        <dbReference type="ChEBI" id="CHEBI:17754"/>
        <dbReference type="ChEBI" id="CHEBI:28868"/>
    </reaction>
</comment>
<keyword evidence="4" id="KW-0732">Signal</keyword>
<name>A0A2N1J9P9_9BASI</name>
<dbReference type="OrthoDB" id="5985073at2759"/>
<dbReference type="AlphaFoldDB" id="A0A2N1J9P9"/>
<dbReference type="PANTHER" id="PTHR35560">
    <property type="entry name" value="BLL0132 PROTEIN"/>
    <property type="match status" value="1"/>
</dbReference>
<reference evidence="5 6" key="1">
    <citation type="submission" date="2017-10" db="EMBL/GenBank/DDBJ databases">
        <title>A novel species of cold-tolerant Malassezia isolated from bats.</title>
        <authorList>
            <person name="Lorch J.M."/>
            <person name="Palmer J.M."/>
            <person name="Vanderwolf K.J."/>
            <person name="Schmidt K.Z."/>
            <person name="Verant M.L."/>
            <person name="Weller T.J."/>
            <person name="Blehert D.S."/>
        </authorList>
    </citation>
    <scope>NUCLEOTIDE SEQUENCE [LARGE SCALE GENOMIC DNA]</scope>
    <source>
        <strain evidence="5 6">NWHC:44797-103</strain>
    </source>
</reference>
<dbReference type="STRING" id="2020962.A0A2N1J9P9"/>
<gene>
    <name evidence="5" type="ORF">MVES_002835</name>
</gene>
<dbReference type="InterPro" id="IPR029058">
    <property type="entry name" value="AB_hydrolase_fold"/>
</dbReference>
<comment type="catalytic activity">
    <reaction evidence="1">
        <text>a diacylglycerol + H2O = a monoacylglycerol + a fatty acid + H(+)</text>
        <dbReference type="Rhea" id="RHEA:32731"/>
        <dbReference type="ChEBI" id="CHEBI:15377"/>
        <dbReference type="ChEBI" id="CHEBI:15378"/>
        <dbReference type="ChEBI" id="CHEBI:17408"/>
        <dbReference type="ChEBI" id="CHEBI:18035"/>
        <dbReference type="ChEBI" id="CHEBI:28868"/>
    </reaction>
</comment>
<evidence type="ECO:0000256" key="3">
    <source>
        <dbReference type="SAM" id="MobiDB-lite"/>
    </source>
</evidence>
<evidence type="ECO:0000256" key="4">
    <source>
        <dbReference type="SAM" id="SignalP"/>
    </source>
</evidence>
<dbReference type="PANTHER" id="PTHR35560:SF3">
    <property type="entry name" value="PEPTIDASE S9 PROLYL OLIGOPEPTIDASE CATALYTIC DOMAIN-CONTAINING PROTEIN"/>
    <property type="match status" value="1"/>
</dbReference>
<keyword evidence="6" id="KW-1185">Reference proteome</keyword>